<sequence>MNDARCCCHGPGVVLVRGSDSSSSIWCRFMSVVSGVVDLLQVGGALQFMVDGGRSVVAAMTARGAEIME</sequence>
<keyword evidence="2" id="KW-1185">Reference proteome</keyword>
<dbReference type="AlphaFoldDB" id="A0A4D6ME80"/>
<dbReference type="Proteomes" id="UP000501690">
    <property type="component" value="Linkage Group LG7"/>
</dbReference>
<dbReference type="EMBL" id="CP039351">
    <property type="protein sequence ID" value="QCD99665.1"/>
    <property type="molecule type" value="Genomic_DNA"/>
</dbReference>
<evidence type="ECO:0000313" key="2">
    <source>
        <dbReference type="Proteomes" id="UP000501690"/>
    </source>
</evidence>
<evidence type="ECO:0000313" key="1">
    <source>
        <dbReference type="EMBL" id="QCD99665.1"/>
    </source>
</evidence>
<gene>
    <name evidence="1" type="ORF">DEO72_LG7g949</name>
</gene>
<reference evidence="1 2" key="1">
    <citation type="submission" date="2019-04" db="EMBL/GenBank/DDBJ databases">
        <title>An improved genome assembly and genetic linkage map for asparagus bean, Vigna unguiculata ssp. sesquipedialis.</title>
        <authorList>
            <person name="Xia Q."/>
            <person name="Zhang R."/>
            <person name="Dong Y."/>
        </authorList>
    </citation>
    <scope>NUCLEOTIDE SEQUENCE [LARGE SCALE GENOMIC DNA]</scope>
    <source>
        <tissue evidence="1">Leaf</tissue>
    </source>
</reference>
<name>A0A4D6ME80_VIGUN</name>
<proteinExistence type="predicted"/>
<organism evidence="1 2">
    <name type="scientific">Vigna unguiculata</name>
    <name type="common">Cowpea</name>
    <dbReference type="NCBI Taxonomy" id="3917"/>
    <lineage>
        <taxon>Eukaryota</taxon>
        <taxon>Viridiplantae</taxon>
        <taxon>Streptophyta</taxon>
        <taxon>Embryophyta</taxon>
        <taxon>Tracheophyta</taxon>
        <taxon>Spermatophyta</taxon>
        <taxon>Magnoliopsida</taxon>
        <taxon>eudicotyledons</taxon>
        <taxon>Gunneridae</taxon>
        <taxon>Pentapetalae</taxon>
        <taxon>rosids</taxon>
        <taxon>fabids</taxon>
        <taxon>Fabales</taxon>
        <taxon>Fabaceae</taxon>
        <taxon>Papilionoideae</taxon>
        <taxon>50 kb inversion clade</taxon>
        <taxon>NPAAA clade</taxon>
        <taxon>indigoferoid/millettioid clade</taxon>
        <taxon>Phaseoleae</taxon>
        <taxon>Vigna</taxon>
    </lineage>
</organism>
<protein>
    <submittedName>
        <fullName evidence="1">Uncharacterized protein</fullName>
    </submittedName>
</protein>
<accession>A0A4D6ME80</accession>